<name>C6SVC9_SOYBN</name>
<reference evidence="2" key="1">
    <citation type="submission" date="2009-08" db="EMBL/GenBank/DDBJ databases">
        <authorList>
            <person name="Cheung F."/>
            <person name="Xiao Y."/>
            <person name="Chan A."/>
            <person name="Moskal W."/>
            <person name="Town C.D."/>
        </authorList>
    </citation>
    <scope>NUCLEOTIDE SEQUENCE</scope>
</reference>
<evidence type="ECO:0000256" key="1">
    <source>
        <dbReference type="SAM" id="MobiDB-lite"/>
    </source>
</evidence>
<accession>C6SVC9</accession>
<organism evidence="2">
    <name type="scientific">Glycine max</name>
    <name type="common">Soybean</name>
    <name type="synonym">Glycine hispida</name>
    <dbReference type="NCBI Taxonomy" id="3847"/>
    <lineage>
        <taxon>Eukaryota</taxon>
        <taxon>Viridiplantae</taxon>
        <taxon>Streptophyta</taxon>
        <taxon>Embryophyta</taxon>
        <taxon>Tracheophyta</taxon>
        <taxon>Spermatophyta</taxon>
        <taxon>Magnoliopsida</taxon>
        <taxon>eudicotyledons</taxon>
        <taxon>Gunneridae</taxon>
        <taxon>Pentapetalae</taxon>
        <taxon>rosids</taxon>
        <taxon>fabids</taxon>
        <taxon>Fabales</taxon>
        <taxon>Fabaceae</taxon>
        <taxon>Papilionoideae</taxon>
        <taxon>50 kb inversion clade</taxon>
        <taxon>NPAAA clade</taxon>
        <taxon>indigoferoid/millettioid clade</taxon>
        <taxon>Phaseoleae</taxon>
        <taxon>Glycine</taxon>
        <taxon>Glycine subgen. Soja</taxon>
    </lineage>
</organism>
<dbReference type="AlphaFoldDB" id="C6SVC9"/>
<evidence type="ECO:0000313" key="2">
    <source>
        <dbReference type="EMBL" id="ACU13202.1"/>
    </source>
</evidence>
<feature type="compositionally biased region" description="Basic and acidic residues" evidence="1">
    <location>
        <begin position="96"/>
        <end position="105"/>
    </location>
</feature>
<protein>
    <submittedName>
        <fullName evidence="2">Uncharacterized protein</fullName>
    </submittedName>
</protein>
<sequence>MSTNNNVELKPLIELLPIFWFHLHYSLLHPVPLSLPPSPAAPSHLFPCAVQGSTHHLSACLYHRFQPEPFRDHDPSGYRESLSQIDSSRTKRARRRGETLIERKP</sequence>
<feature type="region of interest" description="Disordered" evidence="1">
    <location>
        <begin position="72"/>
        <end position="105"/>
    </location>
</feature>
<feature type="non-terminal residue" evidence="2">
    <location>
        <position position="105"/>
    </location>
</feature>
<dbReference type="EMBL" id="BT089122">
    <property type="protein sequence ID" value="ACU13202.1"/>
    <property type="molecule type" value="mRNA"/>
</dbReference>
<proteinExistence type="evidence at transcript level"/>